<accession>A0ABD1TQD1</accession>
<sequence>MAPILAFITSYFEYTNCIFELQKNPVAVNAKGHIAVDGAMPNTVVKKPAKKKATTKLKPNFEEVIDISSDTEEVKKEKPASCWLNYKPNEHIIDIDAADVNNDLAVVEYVEEIYKFYKLIEAPSISTSGPSYSRSNLRLLLGVLGASLVPVHVSNNDLLPPEEDQGMWEAAKVC</sequence>
<protein>
    <submittedName>
        <fullName evidence="1">Cyclin N-terminal domain-containing protein</fullName>
    </submittedName>
</protein>
<name>A0ABD1TQD1_9LAMI</name>
<dbReference type="Proteomes" id="UP001604277">
    <property type="component" value="Unassembled WGS sequence"/>
</dbReference>
<reference evidence="2" key="1">
    <citation type="submission" date="2024-07" db="EMBL/GenBank/DDBJ databases">
        <title>Two chromosome-level genome assemblies of Korean endemic species Abeliophyllum distichum and Forsythia ovata (Oleaceae).</title>
        <authorList>
            <person name="Jang H."/>
        </authorList>
    </citation>
    <scope>NUCLEOTIDE SEQUENCE [LARGE SCALE GENOMIC DNA]</scope>
</reference>
<organism evidence="1 2">
    <name type="scientific">Forsythia ovata</name>
    <dbReference type="NCBI Taxonomy" id="205694"/>
    <lineage>
        <taxon>Eukaryota</taxon>
        <taxon>Viridiplantae</taxon>
        <taxon>Streptophyta</taxon>
        <taxon>Embryophyta</taxon>
        <taxon>Tracheophyta</taxon>
        <taxon>Spermatophyta</taxon>
        <taxon>Magnoliopsida</taxon>
        <taxon>eudicotyledons</taxon>
        <taxon>Gunneridae</taxon>
        <taxon>Pentapetalae</taxon>
        <taxon>asterids</taxon>
        <taxon>lamiids</taxon>
        <taxon>Lamiales</taxon>
        <taxon>Oleaceae</taxon>
        <taxon>Forsythieae</taxon>
        <taxon>Forsythia</taxon>
    </lineage>
</organism>
<keyword evidence="2" id="KW-1185">Reference proteome</keyword>
<gene>
    <name evidence="1" type="ORF">Fot_28744</name>
</gene>
<dbReference type="EMBL" id="JBFOLJ010000008">
    <property type="protein sequence ID" value="KAL2514773.1"/>
    <property type="molecule type" value="Genomic_DNA"/>
</dbReference>
<dbReference type="AlphaFoldDB" id="A0ABD1TQD1"/>
<proteinExistence type="predicted"/>
<evidence type="ECO:0000313" key="2">
    <source>
        <dbReference type="Proteomes" id="UP001604277"/>
    </source>
</evidence>
<evidence type="ECO:0000313" key="1">
    <source>
        <dbReference type="EMBL" id="KAL2514773.1"/>
    </source>
</evidence>
<comment type="caution">
    <text evidence="1">The sequence shown here is derived from an EMBL/GenBank/DDBJ whole genome shotgun (WGS) entry which is preliminary data.</text>
</comment>